<dbReference type="EMBL" id="JBBKZS010000045">
    <property type="protein sequence ID" value="MEJ8859948.1"/>
    <property type="molecule type" value="Genomic_DNA"/>
</dbReference>
<keyword evidence="2" id="KW-0732">Signal</keyword>
<feature type="signal peptide" evidence="2">
    <location>
        <begin position="1"/>
        <end position="21"/>
    </location>
</feature>
<comment type="caution">
    <text evidence="3">The sequence shown here is derived from an EMBL/GenBank/DDBJ whole genome shotgun (WGS) entry which is preliminary data.</text>
</comment>
<feature type="compositionally biased region" description="Polar residues" evidence="1">
    <location>
        <begin position="183"/>
        <end position="215"/>
    </location>
</feature>
<keyword evidence="4" id="KW-1185">Reference proteome</keyword>
<gene>
    <name evidence="3" type="ORF">WKW79_35740</name>
</gene>
<evidence type="ECO:0000256" key="1">
    <source>
        <dbReference type="SAM" id="MobiDB-lite"/>
    </source>
</evidence>
<evidence type="ECO:0000256" key="2">
    <source>
        <dbReference type="SAM" id="SignalP"/>
    </source>
</evidence>
<feature type="region of interest" description="Disordered" evidence="1">
    <location>
        <begin position="171"/>
        <end position="218"/>
    </location>
</feature>
<accession>A0ABU8XJE1</accession>
<name>A0ABU8XJE1_9BURK</name>
<proteinExistence type="predicted"/>
<reference evidence="3 4" key="1">
    <citation type="submission" date="2024-03" db="EMBL/GenBank/DDBJ databases">
        <title>Novel species of the genus Variovorax.</title>
        <authorList>
            <person name="Liu Q."/>
            <person name="Xin Y.-H."/>
        </authorList>
    </citation>
    <scope>NUCLEOTIDE SEQUENCE [LARGE SCALE GENOMIC DNA]</scope>
    <source>
        <strain evidence="3 4">KACC 18901</strain>
    </source>
</reference>
<evidence type="ECO:0000313" key="4">
    <source>
        <dbReference type="Proteomes" id="UP001367030"/>
    </source>
</evidence>
<protein>
    <submittedName>
        <fullName evidence="3">Uncharacterized protein</fullName>
    </submittedName>
</protein>
<sequence length="378" mass="39840">MQVIRAFLLMLIAAFAFTATAQVQQARGKASVTYQGKAATADDKAKASQAAQLKAVEFYYAEAGESESENFDAVREKILANPDRYILETTVLAEEDNPDKRQFTTAVRVSLNVANLRNLMKAGSAVAQAGAGQKSPLAFVFVSRQVASVKSFDDRVYKRVDETATGGLKEFHAKTGSEGESIGNGQVKTNASTSSQSNVAGNLSRSVEAGGSTTKRSSEATYRLIPSANLNQVFSSTFTRAGFSVKDAAFIEPMSGGKFKVASVEADYQTGNDLKTATLQSIASGMRAAQVPYIALGTMDVGTADKDPATGLVRVAVVVNARIFDVTQAIPDTKAAVGPVTYSGVGPTEDEARGNALKQAASSAARELASQVTAQRMQ</sequence>
<dbReference type="RefSeq" id="WP_340339981.1">
    <property type="nucleotide sequence ID" value="NZ_JBBKZS010000045.1"/>
</dbReference>
<dbReference type="Proteomes" id="UP001367030">
    <property type="component" value="Unassembled WGS sequence"/>
</dbReference>
<organism evidence="3 4">
    <name type="scientific">Variovorax robiniae</name>
    <dbReference type="NCBI Taxonomy" id="1836199"/>
    <lineage>
        <taxon>Bacteria</taxon>
        <taxon>Pseudomonadati</taxon>
        <taxon>Pseudomonadota</taxon>
        <taxon>Betaproteobacteria</taxon>
        <taxon>Burkholderiales</taxon>
        <taxon>Comamonadaceae</taxon>
        <taxon>Variovorax</taxon>
    </lineage>
</organism>
<feature type="chain" id="PRO_5046198577" evidence="2">
    <location>
        <begin position="22"/>
        <end position="378"/>
    </location>
</feature>
<evidence type="ECO:0000313" key="3">
    <source>
        <dbReference type="EMBL" id="MEJ8859948.1"/>
    </source>
</evidence>